<dbReference type="EMBL" id="CM046388">
    <property type="protein sequence ID" value="KAI8571985.1"/>
    <property type="molecule type" value="Genomic_DNA"/>
</dbReference>
<dbReference type="Proteomes" id="UP001062846">
    <property type="component" value="Chromosome 1"/>
</dbReference>
<gene>
    <name evidence="1" type="ORF">RHMOL_Rhmol01G0163500</name>
</gene>
<protein>
    <submittedName>
        <fullName evidence="1">Uncharacterized protein</fullName>
    </submittedName>
</protein>
<reference evidence="1" key="1">
    <citation type="submission" date="2022-02" db="EMBL/GenBank/DDBJ databases">
        <title>Plant Genome Project.</title>
        <authorList>
            <person name="Zhang R.-G."/>
        </authorList>
    </citation>
    <scope>NUCLEOTIDE SEQUENCE</scope>
    <source>
        <strain evidence="1">AT1</strain>
    </source>
</reference>
<proteinExistence type="predicted"/>
<evidence type="ECO:0000313" key="2">
    <source>
        <dbReference type="Proteomes" id="UP001062846"/>
    </source>
</evidence>
<evidence type="ECO:0000313" key="1">
    <source>
        <dbReference type="EMBL" id="KAI8571985.1"/>
    </source>
</evidence>
<keyword evidence="2" id="KW-1185">Reference proteome</keyword>
<organism evidence="1 2">
    <name type="scientific">Rhododendron molle</name>
    <name type="common">Chinese azalea</name>
    <name type="synonym">Azalea mollis</name>
    <dbReference type="NCBI Taxonomy" id="49168"/>
    <lineage>
        <taxon>Eukaryota</taxon>
        <taxon>Viridiplantae</taxon>
        <taxon>Streptophyta</taxon>
        <taxon>Embryophyta</taxon>
        <taxon>Tracheophyta</taxon>
        <taxon>Spermatophyta</taxon>
        <taxon>Magnoliopsida</taxon>
        <taxon>eudicotyledons</taxon>
        <taxon>Gunneridae</taxon>
        <taxon>Pentapetalae</taxon>
        <taxon>asterids</taxon>
        <taxon>Ericales</taxon>
        <taxon>Ericaceae</taxon>
        <taxon>Ericoideae</taxon>
        <taxon>Rhodoreae</taxon>
        <taxon>Rhododendron</taxon>
    </lineage>
</organism>
<accession>A0ACC0Q1Z4</accession>
<comment type="caution">
    <text evidence="1">The sequence shown here is derived from an EMBL/GenBank/DDBJ whole genome shotgun (WGS) entry which is preliminary data.</text>
</comment>
<sequence>MAKCVQFKAYLKKEPTTEQEVEQMARAYLLYLFGASVYPSRCNRVYLSYLTVLRDPRKASRFDWGRAALGTVYGFLGDASRTEQVAAGYWRIWELWAYEVLNMYCLQTRCPDLSTLPYVLILSKDNMGEKKGRGDLNVYRLYLDELKASRVGSLERDRARAIALGQEQGCHGEQSAAGVGLWLAVVLGRSSGTTVTWFA</sequence>
<name>A0ACC0Q1Z4_RHOML</name>